<dbReference type="PANTHER" id="PTHR43022">
    <property type="entry name" value="PROTEIN SMF"/>
    <property type="match status" value="1"/>
</dbReference>
<dbReference type="InterPro" id="IPR003488">
    <property type="entry name" value="DprA"/>
</dbReference>
<evidence type="ECO:0000313" key="3">
    <source>
        <dbReference type="EMBL" id="AGB01363.1"/>
    </source>
</evidence>
<keyword evidence="4" id="KW-1185">Reference proteome</keyword>
<reference evidence="4" key="1">
    <citation type="submission" date="2011-12" db="EMBL/GenBank/DDBJ databases">
        <title>Complete sequence of Methanoregula formicicum SMSP.</title>
        <authorList>
            <person name="Lucas S."/>
            <person name="Han J."/>
            <person name="Lapidus A."/>
            <person name="Cheng J.-F."/>
            <person name="Goodwin L."/>
            <person name="Pitluck S."/>
            <person name="Peters L."/>
            <person name="Ovchinnikova G."/>
            <person name="Teshima H."/>
            <person name="Detter J.C."/>
            <person name="Han C."/>
            <person name="Tapia R."/>
            <person name="Land M."/>
            <person name="Hauser L."/>
            <person name="Kyrpides N."/>
            <person name="Ivanova N."/>
            <person name="Pagani I."/>
            <person name="Imachi H."/>
            <person name="Tamaki H."/>
            <person name="Sekiguchi Y."/>
            <person name="Kamagata Y."/>
            <person name="Cadillo-Quiroz H."/>
            <person name="Zinder S."/>
            <person name="Liu W.-T."/>
            <person name="Woyke T."/>
        </authorList>
    </citation>
    <scope>NUCLEOTIDE SEQUENCE [LARGE SCALE GENOMIC DNA]</scope>
    <source>
        <strain evidence="4">DSM 22288 / NBRC 105244 / SMSP</strain>
    </source>
</reference>
<comment type="similarity">
    <text evidence="1">Belongs to the DprA/Smf family.</text>
</comment>
<dbReference type="NCBIfam" id="TIGR00732">
    <property type="entry name" value="dprA"/>
    <property type="match status" value="1"/>
</dbReference>
<dbReference type="InterPro" id="IPR057666">
    <property type="entry name" value="DrpA_SLOG"/>
</dbReference>
<proteinExistence type="inferred from homology"/>
<dbReference type="STRING" id="593750.Metfor_0283"/>
<dbReference type="EMBL" id="CP003167">
    <property type="protein sequence ID" value="AGB01363.1"/>
    <property type="molecule type" value="Genomic_DNA"/>
</dbReference>
<feature type="domain" description="Smf/DprA SLOG" evidence="2">
    <location>
        <begin position="90"/>
        <end position="295"/>
    </location>
</feature>
<name>L0HDG6_METFS</name>
<evidence type="ECO:0000256" key="1">
    <source>
        <dbReference type="ARBA" id="ARBA00006525"/>
    </source>
</evidence>
<dbReference type="GO" id="GO:0009294">
    <property type="term" value="P:DNA-mediated transformation"/>
    <property type="evidence" value="ECO:0007669"/>
    <property type="project" value="InterPro"/>
</dbReference>
<evidence type="ECO:0000313" key="4">
    <source>
        <dbReference type="Proteomes" id="UP000010824"/>
    </source>
</evidence>
<evidence type="ECO:0000259" key="2">
    <source>
        <dbReference type="Pfam" id="PF02481"/>
    </source>
</evidence>
<dbReference type="OrthoDB" id="104896at2157"/>
<dbReference type="HOGENOM" id="CLU_029601_3_3_2"/>
<protein>
    <submittedName>
        <fullName evidence="3">DNA protecting protein DprA</fullName>
    </submittedName>
</protein>
<reference evidence="3 4" key="2">
    <citation type="journal article" date="2014" name="Genome Announc.">
        <title>Complete Genome Sequence of Methanoregula formicica SMSPT, a Mesophilic Hydrogenotrophic Methanogen Isolated from a Methanogenic Upflow Anaerobic Sludge Blanket Reactor.</title>
        <authorList>
            <person name="Yamamoto K."/>
            <person name="Tamaki H."/>
            <person name="Cadillo-Quiroz H."/>
            <person name="Imachi H."/>
            <person name="Kyrpides N."/>
            <person name="Woyke T."/>
            <person name="Goodwin L."/>
            <person name="Zinder S.H."/>
            <person name="Kamagata Y."/>
            <person name="Liu W.T."/>
        </authorList>
    </citation>
    <scope>NUCLEOTIDE SEQUENCE [LARGE SCALE GENOMIC DNA]</scope>
    <source>
        <strain evidence="4">DSM 22288 / NBRC 105244 / SMSP</strain>
    </source>
</reference>
<dbReference type="KEGG" id="mfo:Metfor_0283"/>
<sequence length="316" mass="35258">MTKNSIKEIAFLACLNDTQSLKKMEYVKYFQDSVFLHELFDNTFVNYVHCVYRYPDIGPIIEKSENIRKKRLIDFYVDAINGYTREDVRIISINDNAYPKKLINISDPPFIIYQKGDPSCLTKPAIGVVGSRTISPKGIENVREIVKTCVDLGFVIVSGLALGTDTYAHQTALECGGKTIAILPGDIDNIVPTENRDLANKIVFSGALISEITNLTKMHKGRYIERNRITSALSNAVIVIESDEHGGSIRQAETAFKHGKTVFIVRADKSDERAFRGYKKLLSLGAISLDSPLDLPQHLEAIRKPESKIATLADFS</sequence>
<dbReference type="PANTHER" id="PTHR43022:SF1">
    <property type="entry name" value="PROTEIN SMF"/>
    <property type="match status" value="1"/>
</dbReference>
<organism evidence="3 4">
    <name type="scientific">Methanoregula formicica (strain DSM 22288 / NBRC 105244 / SMSP)</name>
    <dbReference type="NCBI Taxonomy" id="593750"/>
    <lineage>
        <taxon>Archaea</taxon>
        <taxon>Methanobacteriati</taxon>
        <taxon>Methanobacteriota</taxon>
        <taxon>Stenosarchaea group</taxon>
        <taxon>Methanomicrobia</taxon>
        <taxon>Methanomicrobiales</taxon>
        <taxon>Methanoregulaceae</taxon>
        <taxon>Methanoregula</taxon>
    </lineage>
</organism>
<dbReference type="SUPFAM" id="SSF102405">
    <property type="entry name" value="MCP/YpsA-like"/>
    <property type="match status" value="1"/>
</dbReference>
<gene>
    <name evidence="3" type="ordered locus">Metfor_0283</name>
</gene>
<accession>L0HDG6</accession>
<dbReference type="eggNOG" id="arCOG02431">
    <property type="taxonomic scope" value="Archaea"/>
</dbReference>
<dbReference type="Pfam" id="PF02481">
    <property type="entry name" value="DNA_processg_A"/>
    <property type="match status" value="1"/>
</dbReference>
<dbReference type="Proteomes" id="UP000010824">
    <property type="component" value="Chromosome"/>
</dbReference>
<dbReference type="AlphaFoldDB" id="L0HDG6"/>
<dbReference type="InParanoid" id="L0HDG6"/>
<dbReference type="Gene3D" id="3.40.50.450">
    <property type="match status" value="1"/>
</dbReference>